<dbReference type="AlphaFoldDB" id="A0A0G0BEG6"/>
<proteinExistence type="predicted"/>
<comment type="caution">
    <text evidence="2">The sequence shown here is derived from an EMBL/GenBank/DDBJ whole genome shotgun (WGS) entry which is preliminary data.</text>
</comment>
<name>A0A0G0BEG6_9BACT</name>
<evidence type="ECO:0008006" key="4">
    <source>
        <dbReference type="Google" id="ProtNLM"/>
    </source>
</evidence>
<dbReference type="SUPFAM" id="SSF50969">
    <property type="entry name" value="YVTN repeat-like/Quinoprotein amine dehydrogenase"/>
    <property type="match status" value="1"/>
</dbReference>
<evidence type="ECO:0000256" key="1">
    <source>
        <dbReference type="SAM" id="Phobius"/>
    </source>
</evidence>
<protein>
    <recommendedName>
        <fullName evidence="4">PPM-type phosphatase domain-containing protein</fullName>
    </recommendedName>
</protein>
<organism evidence="2 3">
    <name type="scientific">Candidatus Roizmanbacteria bacterium GW2011_GWA2_32_13</name>
    <dbReference type="NCBI Taxonomy" id="1618475"/>
    <lineage>
        <taxon>Bacteria</taxon>
        <taxon>Candidatus Roizmaniibacteriota</taxon>
    </lineage>
</organism>
<accession>A0A0G0BEG6</accession>
<evidence type="ECO:0000313" key="2">
    <source>
        <dbReference type="EMBL" id="KKP37235.1"/>
    </source>
</evidence>
<keyword evidence="1" id="KW-1133">Transmembrane helix</keyword>
<dbReference type="EMBL" id="LBOK01000005">
    <property type="protein sequence ID" value="KKP37235.1"/>
    <property type="molecule type" value="Genomic_DNA"/>
</dbReference>
<dbReference type="InterPro" id="IPR011044">
    <property type="entry name" value="Quino_amine_DH_bsu"/>
</dbReference>
<keyword evidence="1" id="KW-0812">Transmembrane</keyword>
<gene>
    <name evidence="2" type="ORF">UR23_C0005G0015</name>
</gene>
<keyword evidence="1" id="KW-0472">Membrane</keyword>
<evidence type="ECO:0000313" key="3">
    <source>
        <dbReference type="Proteomes" id="UP000034349"/>
    </source>
</evidence>
<sequence length="678" mass="78421">MTIINKKQLIIQGAGRFEIFGYQPDNVSKNKWGYLYIIGGINKLILSSNPNFYLLNSIASILKKEYYANYYENPGSALENALRKVNGIISSSEYRNDLEMLIIAIQDNRIIFTKIGETKILLIRNNKIFDLNQISKNYQELNKNTLFKNIIRGKIQEKDRLVITTKKARNLLKNEFFIARLIKRSFSQIEDFVKRNMDNLKKEPGIAILQITIEKFTDANYKKNVINKSISIDKNYKETNSAFSEGIDYSQLDNFYNKVSNLKINYKYNFYKNLLKTVFNFKKFFKIKSLFTNESDIYNNSNKILKILSATFFILINFSKKLMRNTINNIIQIKQAFIEKKIFKSELYSKPKKLPFLNTKYKITIPIIVFIIIIILSIFIFSGNDKKTQIYDNNDIINSSLGESIKQIADTKNFPFTIKKIVIAENPIIENETNNKVIIGYSSEQVYKINDYSNPELLFTNSSISKPFDLAINLNRENIVFISKSNDINNKKILIYNINNNSFNTEEIKLPINSPVLDAKSFNNSLYILGENNIIKYSFKNGSFSDAHKWIQTSSNQEKLINPLSMAIDGSIFVLDNLGNISEFLKGEKIDEIANLGLVSKDSQIITSEDWNKIYFFDPLSSKIIIINKLTSEIEYNFKDPFLTGIKYITPQNNESSLFVLDDKGIYLINLDKIDSNF</sequence>
<feature type="transmembrane region" description="Helical" evidence="1">
    <location>
        <begin position="363"/>
        <end position="381"/>
    </location>
</feature>
<reference evidence="2 3" key="1">
    <citation type="journal article" date="2015" name="Nature">
        <title>rRNA introns, odd ribosomes, and small enigmatic genomes across a large radiation of phyla.</title>
        <authorList>
            <person name="Brown C.T."/>
            <person name="Hug L.A."/>
            <person name="Thomas B.C."/>
            <person name="Sharon I."/>
            <person name="Castelle C.J."/>
            <person name="Singh A."/>
            <person name="Wilkins M.J."/>
            <person name="Williams K.H."/>
            <person name="Banfield J.F."/>
        </authorList>
    </citation>
    <scope>NUCLEOTIDE SEQUENCE [LARGE SCALE GENOMIC DNA]</scope>
</reference>
<dbReference type="Proteomes" id="UP000034349">
    <property type="component" value="Unassembled WGS sequence"/>
</dbReference>